<evidence type="ECO:0000313" key="1">
    <source>
        <dbReference type="EMBL" id="GMR35463.1"/>
    </source>
</evidence>
<feature type="non-terminal residue" evidence="1">
    <location>
        <position position="1"/>
    </location>
</feature>
<organism evidence="1 2">
    <name type="scientific">Pristionchus mayeri</name>
    <dbReference type="NCBI Taxonomy" id="1317129"/>
    <lineage>
        <taxon>Eukaryota</taxon>
        <taxon>Metazoa</taxon>
        <taxon>Ecdysozoa</taxon>
        <taxon>Nematoda</taxon>
        <taxon>Chromadorea</taxon>
        <taxon>Rhabditida</taxon>
        <taxon>Rhabditina</taxon>
        <taxon>Diplogasteromorpha</taxon>
        <taxon>Diplogasteroidea</taxon>
        <taxon>Neodiplogasteridae</taxon>
        <taxon>Pristionchus</taxon>
    </lineage>
</organism>
<dbReference type="EMBL" id="BTRK01000002">
    <property type="protein sequence ID" value="GMR35463.1"/>
    <property type="molecule type" value="Genomic_DNA"/>
</dbReference>
<dbReference type="Proteomes" id="UP001328107">
    <property type="component" value="Unassembled WGS sequence"/>
</dbReference>
<gene>
    <name evidence="1" type="ORF">PMAYCL1PPCAC_05658</name>
</gene>
<comment type="caution">
    <text evidence="1">The sequence shown here is derived from an EMBL/GenBank/DDBJ whole genome shotgun (WGS) entry which is preliminary data.</text>
</comment>
<reference evidence="2" key="1">
    <citation type="submission" date="2022-10" db="EMBL/GenBank/DDBJ databases">
        <title>Genome assembly of Pristionchus species.</title>
        <authorList>
            <person name="Yoshida K."/>
            <person name="Sommer R.J."/>
        </authorList>
    </citation>
    <scope>NUCLEOTIDE SEQUENCE [LARGE SCALE GENOMIC DNA]</scope>
    <source>
        <strain evidence="2">RS5460</strain>
    </source>
</reference>
<dbReference type="AlphaFoldDB" id="A0AAN5C387"/>
<protein>
    <submittedName>
        <fullName evidence="1">Uncharacterized protein</fullName>
    </submittedName>
</protein>
<evidence type="ECO:0000313" key="2">
    <source>
        <dbReference type="Proteomes" id="UP001328107"/>
    </source>
</evidence>
<name>A0AAN5C387_9BILA</name>
<proteinExistence type="predicted"/>
<feature type="non-terminal residue" evidence="1">
    <location>
        <position position="125"/>
    </location>
</feature>
<keyword evidence="2" id="KW-1185">Reference proteome</keyword>
<accession>A0AAN5C387</accession>
<sequence>KYEDKKLSLDIDNCKMDMGIIQLLKSLHSLHIRKKHSVCEDEFFELVKRRLRIVDLPVKITSDRFLLELVKTMDAHDGAQLVDFKVDTDVADLLLASIGFCRNSSRQIFDEIAESDFTRFRTVTH</sequence>